<evidence type="ECO:0000313" key="3">
    <source>
        <dbReference type="EMBL" id="SZX71036.1"/>
    </source>
</evidence>
<feature type="region of interest" description="Disordered" evidence="1">
    <location>
        <begin position="56"/>
        <end position="91"/>
    </location>
</feature>
<sequence>MLLLLLLLLARAVMDLRAAVAADVADPQKEAAHDRKRAQLFADALAGDRRALLQIMTDQTADADGHGDGDDDDDDEFDDDDDMGDDEDDDAADVGLDFMAAMRHGRALGLAAHLGLDPIP</sequence>
<keyword evidence="2" id="KW-0732">Signal</keyword>
<protein>
    <submittedName>
        <fullName evidence="3">Uncharacterized protein</fullName>
    </submittedName>
</protein>
<gene>
    <name evidence="3" type="ORF">BQ4739_LOCUS11183</name>
</gene>
<proteinExistence type="predicted"/>
<dbReference type="Proteomes" id="UP000256970">
    <property type="component" value="Unassembled WGS sequence"/>
</dbReference>
<evidence type="ECO:0000256" key="2">
    <source>
        <dbReference type="SAM" id="SignalP"/>
    </source>
</evidence>
<reference evidence="3 4" key="1">
    <citation type="submission" date="2016-10" db="EMBL/GenBank/DDBJ databases">
        <authorList>
            <person name="Cai Z."/>
        </authorList>
    </citation>
    <scope>NUCLEOTIDE SEQUENCE [LARGE SCALE GENOMIC DNA]</scope>
</reference>
<dbReference type="EMBL" id="FNXT01001022">
    <property type="protein sequence ID" value="SZX71036.1"/>
    <property type="molecule type" value="Genomic_DNA"/>
</dbReference>
<evidence type="ECO:0000313" key="4">
    <source>
        <dbReference type="Proteomes" id="UP000256970"/>
    </source>
</evidence>
<feature type="chain" id="PRO_5016838437" evidence="2">
    <location>
        <begin position="19"/>
        <end position="120"/>
    </location>
</feature>
<organism evidence="3 4">
    <name type="scientific">Tetradesmus obliquus</name>
    <name type="common">Green alga</name>
    <name type="synonym">Acutodesmus obliquus</name>
    <dbReference type="NCBI Taxonomy" id="3088"/>
    <lineage>
        <taxon>Eukaryota</taxon>
        <taxon>Viridiplantae</taxon>
        <taxon>Chlorophyta</taxon>
        <taxon>core chlorophytes</taxon>
        <taxon>Chlorophyceae</taxon>
        <taxon>CS clade</taxon>
        <taxon>Sphaeropleales</taxon>
        <taxon>Scenedesmaceae</taxon>
        <taxon>Tetradesmus</taxon>
    </lineage>
</organism>
<feature type="signal peptide" evidence="2">
    <location>
        <begin position="1"/>
        <end position="18"/>
    </location>
</feature>
<dbReference type="AlphaFoldDB" id="A0A383W2Z8"/>
<evidence type="ECO:0000256" key="1">
    <source>
        <dbReference type="SAM" id="MobiDB-lite"/>
    </source>
</evidence>
<accession>A0A383W2Z8</accession>
<feature type="compositionally biased region" description="Acidic residues" evidence="1">
    <location>
        <begin position="69"/>
        <end position="91"/>
    </location>
</feature>
<keyword evidence="4" id="KW-1185">Reference proteome</keyword>
<name>A0A383W2Z8_TETOB</name>